<dbReference type="PROSITE" id="PS51007">
    <property type="entry name" value="CYTC"/>
    <property type="match status" value="1"/>
</dbReference>
<feature type="domain" description="Cytochrome c" evidence="5">
    <location>
        <begin position="50"/>
        <end position="147"/>
    </location>
</feature>
<keyword evidence="2 3" id="KW-0408">Iron</keyword>
<evidence type="ECO:0000313" key="6">
    <source>
        <dbReference type="EMBL" id="MDQ2070475.1"/>
    </source>
</evidence>
<keyword evidence="1 3" id="KW-0479">Metal-binding</keyword>
<evidence type="ECO:0000256" key="3">
    <source>
        <dbReference type="PROSITE-ProRule" id="PRU00433"/>
    </source>
</evidence>
<dbReference type="EMBL" id="JAVDDT010000007">
    <property type="protein sequence ID" value="MDQ2070475.1"/>
    <property type="molecule type" value="Genomic_DNA"/>
</dbReference>
<gene>
    <name evidence="6" type="ORF">RBH19_11350</name>
</gene>
<evidence type="ECO:0000256" key="1">
    <source>
        <dbReference type="ARBA" id="ARBA00022723"/>
    </source>
</evidence>
<dbReference type="RefSeq" id="WP_306728975.1">
    <property type="nucleotide sequence ID" value="NZ_JAVDDT010000007.1"/>
</dbReference>
<dbReference type="Proteomes" id="UP001239019">
    <property type="component" value="Unassembled WGS sequence"/>
</dbReference>
<proteinExistence type="predicted"/>
<name>A0ABU0W8X1_9GAMM</name>
<evidence type="ECO:0000259" key="5">
    <source>
        <dbReference type="PROSITE" id="PS51007"/>
    </source>
</evidence>
<evidence type="ECO:0000256" key="4">
    <source>
        <dbReference type="SAM" id="MobiDB-lite"/>
    </source>
</evidence>
<comment type="caution">
    <text evidence="6">The sequence shown here is derived from an EMBL/GenBank/DDBJ whole genome shotgun (WGS) entry which is preliminary data.</text>
</comment>
<evidence type="ECO:0000313" key="7">
    <source>
        <dbReference type="Proteomes" id="UP001239019"/>
    </source>
</evidence>
<reference evidence="6 7" key="1">
    <citation type="submission" date="2023-08" db="EMBL/GenBank/DDBJ databases">
        <title>Whole-genome sequencing of halo(alkali)philic microorganisms from hypersaline lakes.</title>
        <authorList>
            <person name="Sorokin D.Y."/>
            <person name="Abbas B."/>
            <person name="Merkel A.Y."/>
        </authorList>
    </citation>
    <scope>NUCLEOTIDE SEQUENCE [LARGE SCALE GENOMIC DNA]</scope>
    <source>
        <strain evidence="6 7">AB-CW4</strain>
    </source>
</reference>
<keyword evidence="7" id="KW-1185">Reference proteome</keyword>
<dbReference type="InterPro" id="IPR009056">
    <property type="entry name" value="Cyt_c-like_dom"/>
</dbReference>
<accession>A0ABU0W8X1</accession>
<feature type="region of interest" description="Disordered" evidence="4">
    <location>
        <begin position="260"/>
        <end position="285"/>
    </location>
</feature>
<sequence>MTSLAHHHRTSAPRLSLAISLTVISFGLTACFSSSSGNGDDSNGGALEPTLASIQANIFTPICTACHIGSSAPEGLRLTQGQSHAHLVGVPSNQVDLLRVEAGNPEDSYLIHKLEGRQAVGARMPQGGPFLSQSEIAVIRQWIQDGALANVAGSTAAASVQLAWPPDGSHIHHPPDPLILQFDQEMDASLIHEASIQLIYRDTHSPDTTASVKATDLTLRISHLAPTTVLITRGEGQWTSGHYEIRVAGSGHWPVRTRAGEPIDGDGDGHPGGDYRTTFELSMEP</sequence>
<evidence type="ECO:0000256" key="2">
    <source>
        <dbReference type="ARBA" id="ARBA00023004"/>
    </source>
</evidence>
<protein>
    <recommendedName>
        <fullName evidence="5">Cytochrome c domain-containing protein</fullName>
    </recommendedName>
</protein>
<keyword evidence="3" id="KW-0349">Heme</keyword>
<organism evidence="6 7">
    <name type="scientific">Natronospira bacteriovora</name>
    <dbReference type="NCBI Taxonomy" id="3069753"/>
    <lineage>
        <taxon>Bacteria</taxon>
        <taxon>Pseudomonadati</taxon>
        <taxon>Pseudomonadota</taxon>
        <taxon>Gammaproteobacteria</taxon>
        <taxon>Natronospirales</taxon>
        <taxon>Natronospiraceae</taxon>
        <taxon>Natronospira</taxon>
    </lineage>
</organism>